<protein>
    <submittedName>
        <fullName evidence="1">Uncharacterized protein</fullName>
    </submittedName>
</protein>
<sequence>MYFPLFILAFLKKTDQPVFFYYKNVEIVPITMLVTINKQTRRIIPFFTIYITDMIIT</sequence>
<accession>U2R0B8</accession>
<organism evidence="1 2">
    <name type="scientific">Faecalitalea cylindroides ATCC 27803</name>
    <dbReference type="NCBI Taxonomy" id="649755"/>
    <lineage>
        <taxon>Bacteria</taxon>
        <taxon>Bacillati</taxon>
        <taxon>Bacillota</taxon>
        <taxon>Erysipelotrichia</taxon>
        <taxon>Erysipelotrichales</taxon>
        <taxon>Erysipelotrichaceae</taxon>
        <taxon>Faecalitalea</taxon>
    </lineage>
</organism>
<proteinExistence type="predicted"/>
<evidence type="ECO:0000313" key="2">
    <source>
        <dbReference type="Proteomes" id="UP000016658"/>
    </source>
</evidence>
<gene>
    <name evidence="1" type="ORF">HMPREF0367_01420</name>
</gene>
<dbReference type="EMBL" id="AWVI01000066">
    <property type="protein sequence ID" value="ERK44422.1"/>
    <property type="molecule type" value="Genomic_DNA"/>
</dbReference>
<dbReference type="HOGENOM" id="CLU_2990029_0_0_9"/>
<evidence type="ECO:0000313" key="1">
    <source>
        <dbReference type="EMBL" id="ERK44422.1"/>
    </source>
</evidence>
<reference evidence="1 2" key="1">
    <citation type="submission" date="2013-06" db="EMBL/GenBank/DDBJ databases">
        <authorList>
            <person name="Weinstock G."/>
            <person name="Sodergren E."/>
            <person name="Lobos E.A."/>
            <person name="Fulton L."/>
            <person name="Fulton R."/>
            <person name="Courtney L."/>
            <person name="Fronick C."/>
            <person name="O'Laughlin M."/>
            <person name="Godfrey J."/>
            <person name="Wilson R.M."/>
            <person name="Miner T."/>
            <person name="Farmer C."/>
            <person name="Delehaunty K."/>
            <person name="Cordes M."/>
            <person name="Minx P."/>
            <person name="Tomlinson C."/>
            <person name="Chen J."/>
            <person name="Wollam A."/>
            <person name="Pepin K.H."/>
            <person name="Bhonagiri V."/>
            <person name="Zhang X."/>
            <person name="Warren W."/>
            <person name="Mitreva M."/>
            <person name="Mardis E.R."/>
            <person name="Wilson R.K."/>
        </authorList>
    </citation>
    <scope>NUCLEOTIDE SEQUENCE [LARGE SCALE GENOMIC DNA]</scope>
    <source>
        <strain evidence="1 2">ATCC 27803</strain>
    </source>
</reference>
<dbReference type="Proteomes" id="UP000016658">
    <property type="component" value="Unassembled WGS sequence"/>
</dbReference>
<dbReference type="AlphaFoldDB" id="U2R0B8"/>
<comment type="caution">
    <text evidence="1">The sequence shown here is derived from an EMBL/GenBank/DDBJ whole genome shotgun (WGS) entry which is preliminary data.</text>
</comment>
<name>U2R0B8_9FIRM</name>